<keyword evidence="6" id="KW-1185">Reference proteome</keyword>
<feature type="domain" description="Helicase C-terminal" evidence="2">
    <location>
        <begin position="273"/>
        <end position="431"/>
    </location>
</feature>
<dbReference type="SMART" id="SM00490">
    <property type="entry name" value="HELICc"/>
    <property type="match status" value="1"/>
</dbReference>
<comment type="caution">
    <text evidence="3">The sequence shown here is derived from an EMBL/GenBank/DDBJ whole genome shotgun (WGS) entry which is preliminary data.</text>
</comment>
<evidence type="ECO:0000313" key="4">
    <source>
        <dbReference type="EMBL" id="MDO7855691.1"/>
    </source>
</evidence>
<keyword evidence="3" id="KW-0547">Nucleotide-binding</keyword>
<protein>
    <submittedName>
        <fullName evidence="3">DEAD/DEAH box helicase family protein</fullName>
    </submittedName>
</protein>
<keyword evidence="3" id="KW-0347">Helicase</keyword>
<dbReference type="InterPro" id="IPR014001">
    <property type="entry name" value="Helicase_ATP-bd"/>
</dbReference>
<dbReference type="InterPro" id="IPR027417">
    <property type="entry name" value="P-loop_NTPase"/>
</dbReference>
<dbReference type="GO" id="GO:0003677">
    <property type="term" value="F:DNA binding"/>
    <property type="evidence" value="ECO:0007669"/>
    <property type="project" value="InterPro"/>
</dbReference>
<dbReference type="PANTHER" id="PTHR47396">
    <property type="entry name" value="TYPE I RESTRICTION ENZYME ECOKI R PROTEIN"/>
    <property type="match status" value="1"/>
</dbReference>
<dbReference type="SMART" id="SM00487">
    <property type="entry name" value="DEXDc"/>
    <property type="match status" value="1"/>
</dbReference>
<evidence type="ECO:0000313" key="5">
    <source>
        <dbReference type="Proteomes" id="UP001156701"/>
    </source>
</evidence>
<dbReference type="Pfam" id="PF00271">
    <property type="entry name" value="Helicase_C"/>
    <property type="match status" value="1"/>
</dbReference>
<dbReference type="RefSeq" id="WP_210814182.1">
    <property type="nucleotide sequence ID" value="NZ_JARRYG010000003.1"/>
</dbReference>
<dbReference type="EMBL" id="JAUQTG010000002">
    <property type="protein sequence ID" value="MDO7855691.1"/>
    <property type="molecule type" value="Genomic_DNA"/>
</dbReference>
<dbReference type="AlphaFoldDB" id="A0AA42FIZ5"/>
<dbReference type="PANTHER" id="PTHR47396:SF1">
    <property type="entry name" value="ATP-DEPENDENT HELICASE IRC3-RELATED"/>
    <property type="match status" value="1"/>
</dbReference>
<dbReference type="PROSITE" id="PS51192">
    <property type="entry name" value="HELICASE_ATP_BIND_1"/>
    <property type="match status" value="1"/>
</dbReference>
<dbReference type="Pfam" id="PF04851">
    <property type="entry name" value="ResIII"/>
    <property type="match status" value="1"/>
</dbReference>
<reference evidence="3" key="1">
    <citation type="submission" date="2023-03" db="EMBL/GenBank/DDBJ databases">
        <title>a new species belonging to Providencia genus.</title>
        <authorList>
            <person name="Yang W."/>
            <person name="Hu F."/>
            <person name="Shen S."/>
            <person name="Ding L."/>
            <person name="Yin D."/>
        </authorList>
    </citation>
    <scope>NUCLEOTIDE SEQUENCE</scope>
    <source>
        <strain evidence="3">CRE-3FA-0001</strain>
    </source>
</reference>
<dbReference type="PROSITE" id="PS51194">
    <property type="entry name" value="HELICASE_CTER"/>
    <property type="match status" value="1"/>
</dbReference>
<evidence type="ECO:0000259" key="1">
    <source>
        <dbReference type="PROSITE" id="PS51192"/>
    </source>
</evidence>
<name>A0AA42FIZ5_9GAMM</name>
<reference evidence="4" key="3">
    <citation type="journal article" date="2024" name="Int. J. Antimicrob. Agents">
        <title>Identification of a novel Providencia species showing multi-drug-resistant in three patients with hospital-acquired infection.</title>
        <authorList>
            <person name="Yang W."/>
            <person name="Chen J."/>
            <person name="Yang F."/>
            <person name="Ji P."/>
            <person name="Shen S."/>
            <person name="Yin D."/>
            <person name="Hu F."/>
        </authorList>
    </citation>
    <scope>NUCLEOTIDE SEQUENCE</scope>
    <source>
        <strain evidence="4">CRE-138-0111</strain>
    </source>
</reference>
<gene>
    <name evidence="3" type="ORF">P7V44_03830</name>
    <name evidence="4" type="ORF">Q5E86_04765</name>
</gene>
<dbReference type="GO" id="GO:0005829">
    <property type="term" value="C:cytosol"/>
    <property type="evidence" value="ECO:0007669"/>
    <property type="project" value="TreeGrafter"/>
</dbReference>
<dbReference type="InterPro" id="IPR001650">
    <property type="entry name" value="Helicase_C-like"/>
</dbReference>
<keyword evidence="3" id="KW-0378">Hydrolase</keyword>
<evidence type="ECO:0000313" key="3">
    <source>
        <dbReference type="EMBL" id="MDG4695369.1"/>
    </source>
</evidence>
<dbReference type="Proteomes" id="UP001176478">
    <property type="component" value="Unassembled WGS sequence"/>
</dbReference>
<organism evidence="3 5">
    <name type="scientific">Providencia huashanensis</name>
    <dbReference type="NCBI Taxonomy" id="3037798"/>
    <lineage>
        <taxon>Bacteria</taxon>
        <taxon>Pseudomonadati</taxon>
        <taxon>Pseudomonadota</taxon>
        <taxon>Gammaproteobacteria</taxon>
        <taxon>Enterobacterales</taxon>
        <taxon>Morganellaceae</taxon>
        <taxon>Providencia</taxon>
    </lineage>
</organism>
<accession>A0AA42FIZ5</accession>
<dbReference type="Gene3D" id="3.40.50.300">
    <property type="entry name" value="P-loop containing nucleotide triphosphate hydrolases"/>
    <property type="match status" value="2"/>
</dbReference>
<keyword evidence="3" id="KW-0067">ATP-binding</keyword>
<dbReference type="GO" id="GO:0005524">
    <property type="term" value="F:ATP binding"/>
    <property type="evidence" value="ECO:0007669"/>
    <property type="project" value="InterPro"/>
</dbReference>
<dbReference type="EMBL" id="JARRYG010000003">
    <property type="protein sequence ID" value="MDG4695369.1"/>
    <property type="molecule type" value="Genomic_DNA"/>
</dbReference>
<reference evidence="4" key="2">
    <citation type="submission" date="2023-07" db="EMBL/GenBank/DDBJ databases">
        <authorList>
            <person name="Yang W."/>
            <person name="Chen J."/>
            <person name="Ji P."/>
            <person name="Hu F."/>
        </authorList>
    </citation>
    <scope>NUCLEOTIDE SEQUENCE</scope>
    <source>
        <strain evidence="4">CRE-138-0111</strain>
    </source>
</reference>
<evidence type="ECO:0000259" key="2">
    <source>
        <dbReference type="PROSITE" id="PS51194"/>
    </source>
</evidence>
<sequence>MSSYFDIAVNIEGNKKLRTPQIEAYIKIKEYFSEQDNKEALVVLPTGTGKSGLISIAPYGVAKKRVLIITPGLVTKDSIRKTQEVLDDNFWINFDVMFSSKDIPIVNEYTPNISEEHLYDSQIVYTNIHRVSGKKSGGLINRVPADFFDFIIVDEAHHAPAQSWRDALKYFYSAKVLHVTGTPFRGDNKEIPGEKIHETPLSEVMRDRYVKWLRKETVTASELFFYTPDLPGVKLTKEEVLDMKDKEWLEKSIALSPECSLDVINHSIIKLNELKKASPKVPHKILAVGCSIAHAEDILKWYTQKNLKAVIVHSEMEDSDRADAFREIDNNNCDVVISVNMLMEGYDHKYLSILSIFRPYRSLNAFAQVVGRILRAIPDSEITSFEIDNNGLVIFHEEIGLNVMWESFQKETDRAKKAAPREYTFTERDYVERANTLAGIETEGVVISPTESYLLDIDFNAIFEQKRAEISQSVSDAIDKIKSTGLDLSDDALEGLRKTLAEQETRKVADSIIDPELIEKRPHQARKQMRAILTKKTQEAVANLLFDNGINEKTSELYPIFCKHLKYIKETDANDGILIKFINTKLSRTYEPVDKRDNQTLLLSIKALDALVAEVEGMIKNVI</sequence>
<proteinExistence type="predicted"/>
<feature type="domain" description="Helicase ATP-binding" evidence="1">
    <location>
        <begin position="31"/>
        <end position="201"/>
    </location>
</feature>
<dbReference type="InterPro" id="IPR050742">
    <property type="entry name" value="Helicase_Restrict-Modif_Enz"/>
</dbReference>
<dbReference type="GO" id="GO:0004386">
    <property type="term" value="F:helicase activity"/>
    <property type="evidence" value="ECO:0007669"/>
    <property type="project" value="UniProtKB-KW"/>
</dbReference>
<evidence type="ECO:0000313" key="6">
    <source>
        <dbReference type="Proteomes" id="UP001176478"/>
    </source>
</evidence>
<dbReference type="Proteomes" id="UP001156701">
    <property type="component" value="Unassembled WGS sequence"/>
</dbReference>
<dbReference type="GO" id="GO:0016787">
    <property type="term" value="F:hydrolase activity"/>
    <property type="evidence" value="ECO:0007669"/>
    <property type="project" value="InterPro"/>
</dbReference>
<dbReference type="SUPFAM" id="SSF52540">
    <property type="entry name" value="P-loop containing nucleoside triphosphate hydrolases"/>
    <property type="match status" value="1"/>
</dbReference>
<dbReference type="InterPro" id="IPR006935">
    <property type="entry name" value="Helicase/UvrB_N"/>
</dbReference>